<proteinExistence type="predicted"/>
<organism evidence="1">
    <name type="scientific">Dunaliella tertiolecta</name>
    <name type="common">Green alga</name>
    <dbReference type="NCBI Taxonomy" id="3047"/>
    <lineage>
        <taxon>Eukaryota</taxon>
        <taxon>Viridiplantae</taxon>
        <taxon>Chlorophyta</taxon>
        <taxon>core chlorophytes</taxon>
        <taxon>Chlorophyceae</taxon>
        <taxon>CS clade</taxon>
        <taxon>Chlamydomonadales</taxon>
        <taxon>Dunaliellaceae</taxon>
        <taxon>Dunaliella</taxon>
    </lineage>
</organism>
<evidence type="ECO:0000313" key="1">
    <source>
        <dbReference type="EMBL" id="CAE0502776.1"/>
    </source>
</evidence>
<sequence length="108" mass="11551">MFPQGQSAPFCPKYCMYMLHAAPACKDLQGLASLQIFARIARISCTQRKDVQKRMKGAHNMKTCSAAESAAETHWPVSSTAAAAAPAHWKGALGSFVFLDVDAPPAPS</sequence>
<name>A0A7S3VRV6_DUNTE</name>
<protein>
    <submittedName>
        <fullName evidence="1">Uncharacterized protein</fullName>
    </submittedName>
</protein>
<dbReference type="AlphaFoldDB" id="A0A7S3VRV6"/>
<dbReference type="EMBL" id="HBIP01029523">
    <property type="protein sequence ID" value="CAE0502776.1"/>
    <property type="molecule type" value="Transcribed_RNA"/>
</dbReference>
<reference evidence="1" key="1">
    <citation type="submission" date="2021-01" db="EMBL/GenBank/DDBJ databases">
        <authorList>
            <person name="Corre E."/>
            <person name="Pelletier E."/>
            <person name="Niang G."/>
            <person name="Scheremetjew M."/>
            <person name="Finn R."/>
            <person name="Kale V."/>
            <person name="Holt S."/>
            <person name="Cochrane G."/>
            <person name="Meng A."/>
            <person name="Brown T."/>
            <person name="Cohen L."/>
        </authorList>
    </citation>
    <scope>NUCLEOTIDE SEQUENCE</scope>
    <source>
        <strain evidence="1">CCMP1320</strain>
    </source>
</reference>
<accession>A0A7S3VRV6</accession>
<gene>
    <name evidence="1" type="ORF">DTER00134_LOCUS17849</name>
</gene>